<dbReference type="EMBL" id="JBANDC010000003">
    <property type="protein sequence ID" value="MEM4986830.1"/>
    <property type="molecule type" value="Genomic_DNA"/>
</dbReference>
<comment type="similarity">
    <text evidence="1">Belongs to the leucine-binding protein family.</text>
</comment>
<evidence type="ECO:0000313" key="6">
    <source>
        <dbReference type="EMBL" id="MEM4986830.1"/>
    </source>
</evidence>
<evidence type="ECO:0000256" key="2">
    <source>
        <dbReference type="ARBA" id="ARBA00022448"/>
    </source>
</evidence>
<keyword evidence="4" id="KW-0029">Amino-acid transport</keyword>
<evidence type="ECO:0000256" key="4">
    <source>
        <dbReference type="ARBA" id="ARBA00022970"/>
    </source>
</evidence>
<keyword evidence="3" id="KW-0732">Signal</keyword>
<evidence type="ECO:0000256" key="1">
    <source>
        <dbReference type="ARBA" id="ARBA00010062"/>
    </source>
</evidence>
<dbReference type="RefSeq" id="WP_342828496.1">
    <property type="nucleotide sequence ID" value="NZ_JBANDC010000003.1"/>
</dbReference>
<evidence type="ECO:0000313" key="7">
    <source>
        <dbReference type="Proteomes" id="UP001495910"/>
    </source>
</evidence>
<dbReference type="Proteomes" id="UP001495910">
    <property type="component" value="Unassembled WGS sequence"/>
</dbReference>
<dbReference type="Pfam" id="PF13458">
    <property type="entry name" value="Peripla_BP_6"/>
    <property type="match status" value="1"/>
</dbReference>
<evidence type="ECO:0000256" key="3">
    <source>
        <dbReference type="ARBA" id="ARBA00022729"/>
    </source>
</evidence>
<name>A0ABU9PS41_9BURK</name>
<dbReference type="SUPFAM" id="SSF53822">
    <property type="entry name" value="Periplasmic binding protein-like I"/>
    <property type="match status" value="1"/>
</dbReference>
<dbReference type="InterPro" id="IPR028082">
    <property type="entry name" value="Peripla_BP_I"/>
</dbReference>
<dbReference type="PRINTS" id="PR00337">
    <property type="entry name" value="LEUILEVALBP"/>
</dbReference>
<comment type="caution">
    <text evidence="6">The sequence shown here is derived from an EMBL/GenBank/DDBJ whole genome shotgun (WGS) entry which is preliminary data.</text>
</comment>
<reference evidence="6 7" key="1">
    <citation type="submission" date="2024-02" db="EMBL/GenBank/DDBJ databases">
        <title>Draft genome sequence of Collimonas sp. strain H4R21, an effective mineral-weathering bacterial strain isolated from the beech rhizosphere.</title>
        <authorList>
            <person name="Morin E."/>
            <person name="Uroz S."/>
            <person name="Leveau J.H.J."/>
            <person name="Kumar R."/>
            <person name="Rey M.W."/>
            <person name="Pham J."/>
        </authorList>
    </citation>
    <scope>NUCLEOTIDE SEQUENCE [LARGE SCALE GENOMIC DNA]</scope>
    <source>
        <strain evidence="6 7">H4R21</strain>
    </source>
</reference>
<organism evidence="6 7">
    <name type="scientific">Collimonas rhizosphaerae</name>
    <dbReference type="NCBI Taxonomy" id="3126357"/>
    <lineage>
        <taxon>Bacteria</taxon>
        <taxon>Pseudomonadati</taxon>
        <taxon>Pseudomonadota</taxon>
        <taxon>Betaproteobacteria</taxon>
        <taxon>Burkholderiales</taxon>
        <taxon>Oxalobacteraceae</taxon>
        <taxon>Collimonas</taxon>
    </lineage>
</organism>
<keyword evidence="7" id="KW-1185">Reference proteome</keyword>
<feature type="domain" description="Leucine-binding protein" evidence="5">
    <location>
        <begin position="70"/>
        <end position="414"/>
    </location>
</feature>
<evidence type="ECO:0000259" key="5">
    <source>
        <dbReference type="Pfam" id="PF13458"/>
    </source>
</evidence>
<proteinExistence type="inferred from homology"/>
<sequence length="424" mass="45862">MLFFWPTIDKRQLLPWLHGQPDVNFLVHIYRADNGFRRQLVVRQSLIFFMFSTMLAGQSFAADPGISDTEIRLGMVNAQSGAAAGLGQGMRIGAMAVFNDVNTNGGIHGRQINLLVDDDAYDPDKAIDATLKMIDQENVFSLFGYVGTPTANAVLPIIKDTKIPLVGIFSGAMLLRKPVIPEVINLRASYGDETEILVDHFIKDRGAKRFAVFYQDDGFGLSVLAGTEMALKRRGIEIVAKATFQRGTTAIQAGLATLIESKPDVVIMVGPYTPLSTFIKNARTEGLKASLATVSFVGTDNLVRLVGTDGDGVVISQVVPFPQNHDLPLARECAALINKYAPGEKLGFVNFEGCISAKAMVIALDRTGPALTRPGLIHAFESIKGLDIGGLQFNLGPDNHQASNSVFLTRISQGKITSIDTIPK</sequence>
<accession>A0ABU9PS41</accession>
<dbReference type="InterPro" id="IPR000709">
    <property type="entry name" value="Leu_Ile_Val-bd"/>
</dbReference>
<dbReference type="PANTHER" id="PTHR47235">
    <property type="entry name" value="BLR6548 PROTEIN"/>
    <property type="match status" value="1"/>
</dbReference>
<dbReference type="CDD" id="cd19978">
    <property type="entry name" value="PBP1_ABC_ligand_binding-like"/>
    <property type="match status" value="1"/>
</dbReference>
<keyword evidence="2" id="KW-0813">Transport</keyword>
<protein>
    <submittedName>
        <fullName evidence="6">ABC transporter substrate-binding protein</fullName>
    </submittedName>
</protein>
<gene>
    <name evidence="6" type="ORF">V8G57_05445</name>
</gene>
<dbReference type="InterPro" id="IPR028081">
    <property type="entry name" value="Leu-bd"/>
</dbReference>
<dbReference type="Gene3D" id="3.40.50.2300">
    <property type="match status" value="2"/>
</dbReference>
<dbReference type="PANTHER" id="PTHR47235:SF1">
    <property type="entry name" value="BLR6548 PROTEIN"/>
    <property type="match status" value="1"/>
</dbReference>